<protein>
    <recommendedName>
        <fullName evidence="4">HypA-like protein</fullName>
    </recommendedName>
</protein>
<dbReference type="PANTHER" id="PTHR35870">
    <property type="entry name" value="PROTEIN, PUTATIVE (AFU_ORTHOLOGUE AFUA_5G03330)-RELATED"/>
    <property type="match status" value="1"/>
</dbReference>
<dbReference type="Proteomes" id="UP000672032">
    <property type="component" value="Chromosome 4"/>
</dbReference>
<evidence type="ECO:0000256" key="1">
    <source>
        <dbReference type="ARBA" id="ARBA00023002"/>
    </source>
</evidence>
<dbReference type="Pfam" id="PF14027">
    <property type="entry name" value="Questin_oxidase"/>
    <property type="match status" value="1"/>
</dbReference>
<accession>A0A8A3PFC8</accession>
<gene>
    <name evidence="2" type="ORF">DSL72_005322</name>
</gene>
<keyword evidence="1" id="KW-0560">Oxidoreductase</keyword>
<evidence type="ECO:0008006" key="4">
    <source>
        <dbReference type="Google" id="ProtNLM"/>
    </source>
</evidence>
<dbReference type="GO" id="GO:0016491">
    <property type="term" value="F:oxidoreductase activity"/>
    <property type="evidence" value="ECO:0007669"/>
    <property type="project" value="UniProtKB-KW"/>
</dbReference>
<sequence length="441" mass="50165">MATSNTINLTPGDTGVLKFKSQDSETATKTSKLLQENHDKHHIFFNESGFHNHIAHHTLTLYGLGAPASIIERQYKLNAEYQRPVVLFKDQAPVDMSTRDNFNNHLGKPKYYHDFLIYWQQEIESKGWKEVLKEHVFAGDEKADGILGRMFAGFLHPLIHLGFGIEFNQPAIIAEALAQASVHEDWMSKYLFDVEKNAQPGSKTLPQLLDEIRADKKLSAAAEWEDGNKIRDGILARAPDEMLKYASQWTVGEGELEAKTAQMINSAVYFTAAAQRPPKQVKLDFYYMHCINSSIFFTSFNQQDFLTEAQKARLLEWKGRLDLTMYASRRSPELLLEEISGYVAKLPEAGGADWSGLFQRLFEFKDDGHAVKLGRAVAHAQVVNQGYEDEDWAKIKDFMWLKVGNMVVDSVEDTGETWARSVGFDEAWSQYGDRPRQVHHV</sequence>
<dbReference type="InterPro" id="IPR025337">
    <property type="entry name" value="Questin_oxidase-like"/>
</dbReference>
<dbReference type="EMBL" id="CP063408">
    <property type="protein sequence ID" value="QSZ33751.1"/>
    <property type="molecule type" value="Genomic_DNA"/>
</dbReference>
<dbReference type="OrthoDB" id="10004862at2759"/>
<evidence type="ECO:0000313" key="3">
    <source>
        <dbReference type="Proteomes" id="UP000672032"/>
    </source>
</evidence>
<proteinExistence type="predicted"/>
<name>A0A8A3PFC8_9HELO</name>
<reference evidence="2" key="1">
    <citation type="submission" date="2020-10" db="EMBL/GenBank/DDBJ databases">
        <title>Genome Sequence of Monilinia vaccinii-corymbosi Sheds Light on Mummy Berry Disease Infection of Blueberry and Mating Type.</title>
        <authorList>
            <person name="Yow A.G."/>
            <person name="Zhang Y."/>
            <person name="Bansal K."/>
            <person name="Eacker S.M."/>
            <person name="Sullivan S."/>
            <person name="Liachko I."/>
            <person name="Cubeta M.A."/>
            <person name="Rollins J.A."/>
            <person name="Ashrafi H."/>
        </authorList>
    </citation>
    <scope>NUCLEOTIDE SEQUENCE</scope>
    <source>
        <strain evidence="2">RL-1</strain>
    </source>
</reference>
<dbReference type="AlphaFoldDB" id="A0A8A3PFC8"/>
<organism evidence="2 3">
    <name type="scientific">Monilinia vaccinii-corymbosi</name>
    <dbReference type="NCBI Taxonomy" id="61207"/>
    <lineage>
        <taxon>Eukaryota</taxon>
        <taxon>Fungi</taxon>
        <taxon>Dikarya</taxon>
        <taxon>Ascomycota</taxon>
        <taxon>Pezizomycotina</taxon>
        <taxon>Leotiomycetes</taxon>
        <taxon>Helotiales</taxon>
        <taxon>Sclerotiniaceae</taxon>
        <taxon>Monilinia</taxon>
    </lineage>
</organism>
<evidence type="ECO:0000313" key="2">
    <source>
        <dbReference type="EMBL" id="QSZ33751.1"/>
    </source>
</evidence>
<dbReference type="PANTHER" id="PTHR35870:SF1">
    <property type="entry name" value="PROTEIN, PUTATIVE (AFU_ORTHOLOGUE AFUA_5G03330)-RELATED"/>
    <property type="match status" value="1"/>
</dbReference>
<keyword evidence="3" id="KW-1185">Reference proteome</keyword>